<evidence type="ECO:0000313" key="3">
    <source>
        <dbReference type="Proteomes" id="UP001259832"/>
    </source>
</evidence>
<gene>
    <name evidence="2" type="ORF">P3T76_014188</name>
</gene>
<evidence type="ECO:0008006" key="4">
    <source>
        <dbReference type="Google" id="ProtNLM"/>
    </source>
</evidence>
<evidence type="ECO:0000313" key="2">
    <source>
        <dbReference type="EMBL" id="KAK1930228.1"/>
    </source>
</evidence>
<dbReference type="EMBL" id="JASMQC010000040">
    <property type="protein sequence ID" value="KAK1930228.1"/>
    <property type="molecule type" value="Genomic_DNA"/>
</dbReference>
<feature type="region of interest" description="Disordered" evidence="1">
    <location>
        <begin position="66"/>
        <end position="93"/>
    </location>
</feature>
<name>A0AAD9G1M4_9STRA</name>
<feature type="region of interest" description="Disordered" evidence="1">
    <location>
        <begin position="13"/>
        <end position="42"/>
    </location>
</feature>
<protein>
    <recommendedName>
        <fullName evidence="4">HTH psq-type domain-containing protein</fullName>
    </recommendedName>
</protein>
<evidence type="ECO:0000256" key="1">
    <source>
        <dbReference type="SAM" id="MobiDB-lite"/>
    </source>
</evidence>
<dbReference type="Gene3D" id="1.10.10.60">
    <property type="entry name" value="Homeodomain-like"/>
    <property type="match status" value="1"/>
</dbReference>
<accession>A0AAD9G1M4</accession>
<keyword evidence="3" id="KW-1185">Reference proteome</keyword>
<organism evidence="2 3">
    <name type="scientific">Phytophthora citrophthora</name>
    <dbReference type="NCBI Taxonomy" id="4793"/>
    <lineage>
        <taxon>Eukaryota</taxon>
        <taxon>Sar</taxon>
        <taxon>Stramenopiles</taxon>
        <taxon>Oomycota</taxon>
        <taxon>Peronosporomycetes</taxon>
        <taxon>Peronosporales</taxon>
        <taxon>Peronosporaceae</taxon>
        <taxon>Phytophthora</taxon>
    </lineage>
</organism>
<proteinExistence type="predicted"/>
<sequence>MAMTVLPSFQTFLQNSATPQPPSPLLSGESHPQSPSYTPFGWHQASVGMQQPYYYENNSSYNYQGGFSPASSPCSSETEDESMSPSRRTGFKRSLSSVGLNAAPLSPSTACGTAGKRVKKKYLKERERCEIVRRVRAGEKQAHLAKEFGVSRAAVCYLLKHQIEIMRRSSQRL</sequence>
<dbReference type="Pfam" id="PF13384">
    <property type="entry name" value="HTH_23"/>
    <property type="match status" value="1"/>
</dbReference>
<reference evidence="2" key="1">
    <citation type="submission" date="2023-08" db="EMBL/GenBank/DDBJ databases">
        <title>Reference Genome Resource for the Citrus Pathogen Phytophthora citrophthora.</title>
        <authorList>
            <person name="Moller H."/>
            <person name="Coetzee B."/>
            <person name="Rose L.J."/>
            <person name="Van Niekerk J.M."/>
        </authorList>
    </citation>
    <scope>NUCLEOTIDE SEQUENCE</scope>
    <source>
        <strain evidence="2">STE-U-9442</strain>
    </source>
</reference>
<comment type="caution">
    <text evidence="2">The sequence shown here is derived from an EMBL/GenBank/DDBJ whole genome shotgun (WGS) entry which is preliminary data.</text>
</comment>
<dbReference type="Proteomes" id="UP001259832">
    <property type="component" value="Unassembled WGS sequence"/>
</dbReference>
<dbReference type="AlphaFoldDB" id="A0AAD9G1M4"/>